<evidence type="ECO:0000256" key="2">
    <source>
        <dbReference type="SAM" id="MobiDB-lite"/>
    </source>
</evidence>
<dbReference type="VEuPathDB" id="VectorBase:LOC119183249"/>
<evidence type="ECO:0000313" key="5">
    <source>
        <dbReference type="EMBL" id="KAH8026927.1"/>
    </source>
</evidence>
<dbReference type="Pfam" id="PF05649">
    <property type="entry name" value="Peptidase_M13_N"/>
    <property type="match status" value="1"/>
</dbReference>
<evidence type="ECO:0000256" key="1">
    <source>
        <dbReference type="ARBA" id="ARBA00007357"/>
    </source>
</evidence>
<dbReference type="InterPro" id="IPR008753">
    <property type="entry name" value="Peptidase_M13_N"/>
</dbReference>
<keyword evidence="3" id="KW-0812">Transmembrane</keyword>
<gene>
    <name evidence="5" type="ORF">HPB51_000223</name>
</gene>
<dbReference type="AlphaFoldDB" id="A0A9J6DXJ4"/>
<protein>
    <recommendedName>
        <fullName evidence="4">Peptidase M13 N-terminal domain-containing protein</fullName>
    </recommendedName>
</protein>
<dbReference type="InterPro" id="IPR042089">
    <property type="entry name" value="Peptidase_M13_dom_2"/>
</dbReference>
<comment type="caution">
    <text evidence="5">The sequence shown here is derived from an EMBL/GenBank/DDBJ whole genome shotgun (WGS) entry which is preliminary data.</text>
</comment>
<dbReference type="GO" id="GO:0004222">
    <property type="term" value="F:metalloendopeptidase activity"/>
    <property type="evidence" value="ECO:0007669"/>
    <property type="project" value="InterPro"/>
</dbReference>
<sequence>MITLYCTNHLPAQVITLTTTSQAQTGSVLPVTGVTVVTRPDLEEATRRERQERNKVLVLAWVWGMLPGVLAGAALTYSLWSAGTPITKTTEASSKSPVATSSTQSHTTVPPPLSATTPAPATSHSPVPTVPTVSTPTTKPTVPIRPTPPTRPMVSTTSSTRPTAPTRPTVATRSTVPTMPIPQPTVPRATFYPGGPRLASEYLNVTLTWTISPCADFFGFVCSHFVGPYTNVLTTAEEFLKSASKALLFTIRVPPRNQSALEKAAGLFQACIQLANNATGSEAAALRSFLRPAGLDMSNMALDPKFSALEAMMQLSMEFGFPCLVCFGVIRTAYQPKKELEMQIHEEDEKWIKETHQSHSKTGGLDKHYEKYLKFYDPKLNFVNLTTRIIAAEKESDWFRLYQKFTNNFYVGSDEVILWDNATSVVVFLTDNTRFNQEDTRLLLAWTVLRKLVVYTSAVAMKRLQETPVEDFCMKTVSGVLDAAVTSRYVSTYTPRRAFQAATTLALNMIKALQYKMTHTPWIVPPVQNVTLKKARSMRLVMGYPKHLENTTELEKFYGKGRCRTMSPT</sequence>
<evidence type="ECO:0000256" key="3">
    <source>
        <dbReference type="SAM" id="Phobius"/>
    </source>
</evidence>
<dbReference type="SUPFAM" id="SSF55486">
    <property type="entry name" value="Metalloproteases ('zincins'), catalytic domain"/>
    <property type="match status" value="1"/>
</dbReference>
<feature type="region of interest" description="Disordered" evidence="2">
    <location>
        <begin position="88"/>
        <end position="188"/>
    </location>
</feature>
<reference evidence="5" key="2">
    <citation type="submission" date="2021-09" db="EMBL/GenBank/DDBJ databases">
        <authorList>
            <person name="Jia N."/>
            <person name="Wang J."/>
            <person name="Shi W."/>
            <person name="Du L."/>
            <person name="Sun Y."/>
            <person name="Zhan W."/>
            <person name="Jiang J."/>
            <person name="Wang Q."/>
            <person name="Zhang B."/>
            <person name="Ji P."/>
            <person name="Sakyi L.B."/>
            <person name="Cui X."/>
            <person name="Yuan T."/>
            <person name="Jiang B."/>
            <person name="Yang W."/>
            <person name="Lam T.T.-Y."/>
            <person name="Chang Q."/>
            <person name="Ding S."/>
            <person name="Wang X."/>
            <person name="Zhu J."/>
            <person name="Ruan X."/>
            <person name="Zhao L."/>
            <person name="Wei J."/>
            <person name="Que T."/>
            <person name="Du C."/>
            <person name="Cheng J."/>
            <person name="Dai P."/>
            <person name="Han X."/>
            <person name="Huang E."/>
            <person name="Gao Y."/>
            <person name="Liu J."/>
            <person name="Shao H."/>
            <person name="Ye R."/>
            <person name="Li L."/>
            <person name="Wei W."/>
            <person name="Wang X."/>
            <person name="Wang C."/>
            <person name="Huo Q."/>
            <person name="Li W."/>
            <person name="Guo W."/>
            <person name="Chen H."/>
            <person name="Chen S."/>
            <person name="Zhou L."/>
            <person name="Zhou L."/>
            <person name="Ni X."/>
            <person name="Tian J."/>
            <person name="Zhou Y."/>
            <person name="Sheng Y."/>
            <person name="Liu T."/>
            <person name="Pan Y."/>
            <person name="Xia L."/>
            <person name="Li J."/>
            <person name="Zhao F."/>
            <person name="Cao W."/>
        </authorList>
    </citation>
    <scope>NUCLEOTIDE SEQUENCE</scope>
    <source>
        <strain evidence="5">Rmic-2018</strain>
        <tissue evidence="5">Larvae</tissue>
    </source>
</reference>
<keyword evidence="6" id="KW-1185">Reference proteome</keyword>
<dbReference type="Gene3D" id="3.40.390.10">
    <property type="entry name" value="Collagenase (Catalytic Domain)"/>
    <property type="match status" value="2"/>
</dbReference>
<keyword evidence="3" id="KW-1133">Transmembrane helix</keyword>
<proteinExistence type="inferred from homology"/>
<dbReference type="Gene3D" id="1.10.1380.10">
    <property type="entry name" value="Neutral endopeptidase , domain2"/>
    <property type="match status" value="2"/>
</dbReference>
<name>A0A9J6DXJ4_RHIMP</name>
<dbReference type="InterPro" id="IPR024079">
    <property type="entry name" value="MetalloPept_cat_dom_sf"/>
</dbReference>
<reference evidence="5" key="1">
    <citation type="journal article" date="2020" name="Cell">
        <title>Large-Scale Comparative Analyses of Tick Genomes Elucidate Their Genetic Diversity and Vector Capacities.</title>
        <authorList>
            <consortium name="Tick Genome and Microbiome Consortium (TIGMIC)"/>
            <person name="Jia N."/>
            <person name="Wang J."/>
            <person name="Shi W."/>
            <person name="Du L."/>
            <person name="Sun Y."/>
            <person name="Zhan W."/>
            <person name="Jiang J.F."/>
            <person name="Wang Q."/>
            <person name="Zhang B."/>
            <person name="Ji P."/>
            <person name="Bell-Sakyi L."/>
            <person name="Cui X.M."/>
            <person name="Yuan T.T."/>
            <person name="Jiang B.G."/>
            <person name="Yang W.F."/>
            <person name="Lam T.T."/>
            <person name="Chang Q.C."/>
            <person name="Ding S.J."/>
            <person name="Wang X.J."/>
            <person name="Zhu J.G."/>
            <person name="Ruan X.D."/>
            <person name="Zhao L."/>
            <person name="Wei J.T."/>
            <person name="Ye R.Z."/>
            <person name="Que T.C."/>
            <person name="Du C.H."/>
            <person name="Zhou Y.H."/>
            <person name="Cheng J.X."/>
            <person name="Dai P.F."/>
            <person name="Guo W.B."/>
            <person name="Han X.H."/>
            <person name="Huang E.J."/>
            <person name="Li L.F."/>
            <person name="Wei W."/>
            <person name="Gao Y.C."/>
            <person name="Liu J.Z."/>
            <person name="Shao H.Z."/>
            <person name="Wang X."/>
            <person name="Wang C.C."/>
            <person name="Yang T.C."/>
            <person name="Huo Q.B."/>
            <person name="Li W."/>
            <person name="Chen H.Y."/>
            <person name="Chen S.E."/>
            <person name="Zhou L.G."/>
            <person name="Ni X.B."/>
            <person name="Tian J.H."/>
            <person name="Sheng Y."/>
            <person name="Liu T."/>
            <person name="Pan Y.S."/>
            <person name="Xia L.Y."/>
            <person name="Li J."/>
            <person name="Zhao F."/>
            <person name="Cao W.C."/>
        </authorList>
    </citation>
    <scope>NUCLEOTIDE SEQUENCE</scope>
    <source>
        <strain evidence="5">Rmic-2018</strain>
    </source>
</reference>
<organism evidence="5 6">
    <name type="scientific">Rhipicephalus microplus</name>
    <name type="common">Cattle tick</name>
    <name type="synonym">Boophilus microplus</name>
    <dbReference type="NCBI Taxonomy" id="6941"/>
    <lineage>
        <taxon>Eukaryota</taxon>
        <taxon>Metazoa</taxon>
        <taxon>Ecdysozoa</taxon>
        <taxon>Arthropoda</taxon>
        <taxon>Chelicerata</taxon>
        <taxon>Arachnida</taxon>
        <taxon>Acari</taxon>
        <taxon>Parasitiformes</taxon>
        <taxon>Ixodida</taxon>
        <taxon>Ixodoidea</taxon>
        <taxon>Ixodidae</taxon>
        <taxon>Rhipicephalinae</taxon>
        <taxon>Rhipicephalus</taxon>
        <taxon>Boophilus</taxon>
    </lineage>
</organism>
<accession>A0A9J6DXJ4</accession>
<keyword evidence="3" id="KW-0472">Membrane</keyword>
<comment type="similarity">
    <text evidence="1">Belongs to the peptidase M13 family.</text>
</comment>
<evidence type="ECO:0000259" key="4">
    <source>
        <dbReference type="Pfam" id="PF05649"/>
    </source>
</evidence>
<feature type="transmembrane region" description="Helical" evidence="3">
    <location>
        <begin position="56"/>
        <end position="80"/>
    </location>
</feature>
<feature type="compositionally biased region" description="Low complexity" evidence="2">
    <location>
        <begin position="114"/>
        <end position="142"/>
    </location>
</feature>
<dbReference type="PANTHER" id="PTHR11733:SF241">
    <property type="entry name" value="GH26575P-RELATED"/>
    <property type="match status" value="1"/>
</dbReference>
<feature type="compositionally biased region" description="Polar residues" evidence="2">
    <location>
        <begin position="88"/>
        <end position="106"/>
    </location>
</feature>
<dbReference type="PROSITE" id="PS51885">
    <property type="entry name" value="NEPRILYSIN"/>
    <property type="match status" value="1"/>
</dbReference>
<dbReference type="PANTHER" id="PTHR11733">
    <property type="entry name" value="ZINC METALLOPROTEASE FAMILY M13 NEPRILYSIN-RELATED"/>
    <property type="match status" value="1"/>
</dbReference>
<dbReference type="Proteomes" id="UP000821866">
    <property type="component" value="Chromosome 4"/>
</dbReference>
<feature type="domain" description="Peptidase M13 N-terminal" evidence="4">
    <location>
        <begin position="394"/>
        <end position="545"/>
    </location>
</feature>
<dbReference type="GO" id="GO:0005886">
    <property type="term" value="C:plasma membrane"/>
    <property type="evidence" value="ECO:0007669"/>
    <property type="project" value="TreeGrafter"/>
</dbReference>
<dbReference type="GO" id="GO:0016485">
    <property type="term" value="P:protein processing"/>
    <property type="evidence" value="ECO:0007669"/>
    <property type="project" value="TreeGrafter"/>
</dbReference>
<feature type="compositionally biased region" description="Low complexity" evidence="2">
    <location>
        <begin position="152"/>
        <end position="178"/>
    </location>
</feature>
<dbReference type="EMBL" id="JABSTU010000006">
    <property type="protein sequence ID" value="KAH8026927.1"/>
    <property type="molecule type" value="Genomic_DNA"/>
</dbReference>
<evidence type="ECO:0000313" key="6">
    <source>
        <dbReference type="Proteomes" id="UP000821866"/>
    </source>
</evidence>
<dbReference type="InterPro" id="IPR000718">
    <property type="entry name" value="Peptidase_M13"/>
</dbReference>